<keyword evidence="4 8" id="KW-0378">Hydrolase</keyword>
<feature type="binding site" evidence="9">
    <location>
        <position position="269"/>
    </location>
    <ligand>
        <name>Zn(2+)</name>
        <dbReference type="ChEBI" id="CHEBI:29105"/>
        <note>catalytic</note>
    </ligand>
</feature>
<dbReference type="EMBL" id="CP012502">
    <property type="protein sequence ID" value="AOM83029.1"/>
    <property type="molecule type" value="Genomic_DNA"/>
</dbReference>
<dbReference type="InterPro" id="IPR001333">
    <property type="entry name" value="Peptidase_M32_Taq"/>
</dbReference>
<dbReference type="PRINTS" id="PR00998">
    <property type="entry name" value="CRBOXYPTASET"/>
</dbReference>
<gene>
    <name evidence="11" type="ORF">BBEV_1668</name>
</gene>
<evidence type="ECO:0000313" key="11">
    <source>
        <dbReference type="EMBL" id="AOM83029.1"/>
    </source>
</evidence>
<dbReference type="SUPFAM" id="SSF55486">
    <property type="entry name" value="Metalloproteases ('zincins'), catalytic domain"/>
    <property type="match status" value="1"/>
</dbReference>
<dbReference type="GO" id="GO:0004181">
    <property type="term" value="F:metallocarboxypeptidase activity"/>
    <property type="evidence" value="ECO:0007669"/>
    <property type="project" value="UniProtKB-UniRule"/>
</dbReference>
<dbReference type="KEGG" id="bbev:BBEV_1668"/>
<protein>
    <recommendedName>
        <fullName evidence="8">Metal-dependent carboxypeptidase</fullName>
        <ecNumber evidence="8">3.4.17.19</ecNumber>
    </recommendedName>
</protein>
<comment type="catalytic activity">
    <reaction evidence="6 8">
        <text>Release of a C-terminal amino acid with broad specificity, except for -Pro.</text>
        <dbReference type="EC" id="3.4.17.19"/>
    </reaction>
</comment>
<dbReference type="EC" id="3.4.17.19" evidence="8"/>
<evidence type="ECO:0000256" key="8">
    <source>
        <dbReference type="PIRNR" id="PIRNR006615"/>
    </source>
</evidence>
<dbReference type="Pfam" id="PF02074">
    <property type="entry name" value="Peptidase_M32"/>
    <property type="match status" value="1"/>
</dbReference>
<proteinExistence type="inferred from homology"/>
<evidence type="ECO:0000256" key="3">
    <source>
        <dbReference type="ARBA" id="ARBA00022723"/>
    </source>
</evidence>
<dbReference type="CDD" id="cd06460">
    <property type="entry name" value="M32_Taq"/>
    <property type="match status" value="1"/>
</dbReference>
<accession>A0A1D7QVM7</accession>
<dbReference type="PIRSF" id="PIRSF006615">
    <property type="entry name" value="Zn_crbxpep_Taq"/>
    <property type="match status" value="1"/>
</dbReference>
<organism evidence="11 12">
    <name type="scientific">Salisediminibacterium beveridgei</name>
    <dbReference type="NCBI Taxonomy" id="632773"/>
    <lineage>
        <taxon>Bacteria</taxon>
        <taxon>Bacillati</taxon>
        <taxon>Bacillota</taxon>
        <taxon>Bacilli</taxon>
        <taxon>Bacillales</taxon>
        <taxon>Bacillaceae</taxon>
        <taxon>Salisediminibacterium</taxon>
    </lineage>
</organism>
<feature type="active site" description="Proton donor/acceptor" evidence="10">
    <location>
        <position position="270"/>
    </location>
</feature>
<dbReference type="AlphaFoldDB" id="A0A1D7QVM7"/>
<dbReference type="GO" id="GO:0006508">
    <property type="term" value="P:proteolysis"/>
    <property type="evidence" value="ECO:0007669"/>
    <property type="project" value="UniProtKB-UniRule"/>
</dbReference>
<dbReference type="PANTHER" id="PTHR34217">
    <property type="entry name" value="METAL-DEPENDENT CARBOXYPEPTIDASE"/>
    <property type="match status" value="1"/>
</dbReference>
<evidence type="ECO:0000256" key="7">
    <source>
        <dbReference type="ARBA" id="ARBA00061580"/>
    </source>
</evidence>
<comment type="function">
    <text evidence="8">Broad specificity carboxypetidase that releases amino acids sequentially from the C-terminus, including neutral, aromatic, polar and basic residues.</text>
</comment>
<dbReference type="Proteomes" id="UP000094463">
    <property type="component" value="Chromosome"/>
</dbReference>
<dbReference type="RefSeq" id="WP_069365050.1">
    <property type="nucleotide sequence ID" value="NZ_CP012502.1"/>
</dbReference>
<dbReference type="STRING" id="632773.BBEV_1668"/>
<evidence type="ECO:0000256" key="5">
    <source>
        <dbReference type="ARBA" id="ARBA00023049"/>
    </source>
</evidence>
<evidence type="ECO:0000256" key="4">
    <source>
        <dbReference type="ARBA" id="ARBA00022801"/>
    </source>
</evidence>
<feature type="binding site" evidence="9">
    <location>
        <position position="273"/>
    </location>
    <ligand>
        <name>Zn(2+)</name>
        <dbReference type="ChEBI" id="CHEBI:29105"/>
        <note>catalytic</note>
    </ligand>
</feature>
<keyword evidence="5 8" id="KW-0482">Metalloprotease</keyword>
<keyword evidence="2 8" id="KW-0645">Protease</keyword>
<evidence type="ECO:0000256" key="2">
    <source>
        <dbReference type="ARBA" id="ARBA00022670"/>
    </source>
</evidence>
<dbReference type="Gene3D" id="1.10.1370.30">
    <property type="match status" value="1"/>
</dbReference>
<reference evidence="11 12" key="1">
    <citation type="submission" date="2015-08" db="EMBL/GenBank/DDBJ databases">
        <title>The complete genome sequence of Bacillus beveridgei MLTeJB.</title>
        <authorList>
            <person name="Hanson T.E."/>
            <person name="Mesa C."/>
            <person name="Basesman S.M."/>
            <person name="Oremland R.S."/>
        </authorList>
    </citation>
    <scope>NUCLEOTIDE SEQUENCE [LARGE SCALE GENOMIC DNA]</scope>
    <source>
        <strain evidence="11 12">MLTeJB</strain>
    </source>
</reference>
<dbReference type="PATRIC" id="fig|632773.3.peg.1752"/>
<evidence type="ECO:0000256" key="10">
    <source>
        <dbReference type="PIRSR" id="PIRSR006615-2"/>
    </source>
</evidence>
<evidence type="ECO:0000256" key="6">
    <source>
        <dbReference type="ARBA" id="ARBA00052755"/>
    </source>
</evidence>
<evidence type="ECO:0000256" key="9">
    <source>
        <dbReference type="PIRSR" id="PIRSR006615-1"/>
    </source>
</evidence>
<keyword evidence="3 8" id="KW-0479">Metal-binding</keyword>
<keyword evidence="12" id="KW-1185">Reference proteome</keyword>
<keyword evidence="1 8" id="KW-0121">Carboxypeptidase</keyword>
<dbReference type="PROSITE" id="PS52034">
    <property type="entry name" value="PEPTIDASE_M32"/>
    <property type="match status" value="1"/>
</dbReference>
<dbReference type="OrthoDB" id="9772308at2"/>
<evidence type="ECO:0000256" key="1">
    <source>
        <dbReference type="ARBA" id="ARBA00022645"/>
    </source>
</evidence>
<comment type="cofactor">
    <cofactor evidence="9">
        <name>Zn(2+)</name>
        <dbReference type="ChEBI" id="CHEBI:29105"/>
    </cofactor>
    <text evidence="9">Binds 1 zinc ion per subunit.</text>
</comment>
<comment type="similarity">
    <text evidence="7 8">Belongs to the peptidase M32 family.</text>
</comment>
<dbReference type="PANTHER" id="PTHR34217:SF1">
    <property type="entry name" value="CARBOXYPEPTIDASE 1"/>
    <property type="match status" value="1"/>
</dbReference>
<dbReference type="FunFam" id="1.10.1370.30:FF:000003">
    <property type="entry name" value="Thermostable carboxypeptidase 1"/>
    <property type="match status" value="1"/>
</dbReference>
<sequence>MTNQTEVVKTEFLQYVKKMNDYKEAAGLIAWDLRTGAPKKGAEQRSEVLGTLSSEVFAMATSEKMKRMIDELKSDAHWGELNDVTKKSVLECEKKYNKVANVPADEQKNYVILTSNAEVAWEEAKEKRDFESFQPYLEKIVDYNRKYVDWVGYEGNKYNALLDDFEPGLTVEVIDEVFGKLKSELVPFVKAIVESGNDPKTDFLFRHFPKEKQEEFSKTILKEMQYDFDAGRLDTTVHPFCIGLNPGDVRVTTKYDESDFRTAVFGTIHEGGHALYEQNISSSLIGTPLSTGTSMGIHESQSLFWENFVGRHKGFWTRFYDDLKHVSGDQFDDVPLEEYFRAINVAGPSLIRIEADELTYCLHIIVRYELEKALINGELEVKDLPKAWNDKMEEIVGVRPTHNGEGVLQDVHWAGGMFGYFPSYALGYVYAAQLKTAMLKDLPDYDALITEGNLLPVKEWMTKNIHQFGKMKEPLEILSDVTGEGVNPDHLINYLKDKYRRVYQLTTV</sequence>
<dbReference type="GO" id="GO:0008270">
    <property type="term" value="F:zinc ion binding"/>
    <property type="evidence" value="ECO:0007669"/>
    <property type="project" value="UniProtKB-ARBA"/>
</dbReference>
<evidence type="ECO:0000313" key="12">
    <source>
        <dbReference type="Proteomes" id="UP000094463"/>
    </source>
</evidence>
<feature type="binding site" evidence="9">
    <location>
        <position position="299"/>
    </location>
    <ligand>
        <name>Zn(2+)</name>
        <dbReference type="ChEBI" id="CHEBI:29105"/>
        <note>catalytic</note>
    </ligand>
</feature>
<name>A0A1D7QVM7_9BACI</name>
<keyword evidence="9" id="KW-0862">Zinc</keyword>